<dbReference type="OrthoDB" id="9777830at2"/>
<dbReference type="EMBL" id="FSRG01000006">
    <property type="protein sequence ID" value="SIO26178.1"/>
    <property type="molecule type" value="Genomic_DNA"/>
</dbReference>
<evidence type="ECO:0000313" key="2">
    <source>
        <dbReference type="Proteomes" id="UP000184694"/>
    </source>
</evidence>
<gene>
    <name evidence="1" type="ORF">SAMN02745161_2360</name>
</gene>
<dbReference type="AlphaFoldDB" id="A0A1N6I2B1"/>
<protein>
    <submittedName>
        <fullName evidence="1">Uncharacterized protein</fullName>
    </submittedName>
</protein>
<organism evidence="1 2">
    <name type="scientific">Halodesulfovibrio marinisediminis DSM 17456</name>
    <dbReference type="NCBI Taxonomy" id="1121457"/>
    <lineage>
        <taxon>Bacteria</taxon>
        <taxon>Pseudomonadati</taxon>
        <taxon>Thermodesulfobacteriota</taxon>
        <taxon>Desulfovibrionia</taxon>
        <taxon>Desulfovibrionales</taxon>
        <taxon>Desulfovibrionaceae</taxon>
        <taxon>Halodesulfovibrio</taxon>
    </lineage>
</organism>
<name>A0A1N6I2B1_9BACT</name>
<reference evidence="2" key="1">
    <citation type="submission" date="2016-11" db="EMBL/GenBank/DDBJ databases">
        <authorList>
            <person name="Varghese N."/>
            <person name="Submissions S."/>
        </authorList>
    </citation>
    <scope>NUCLEOTIDE SEQUENCE [LARGE SCALE GENOMIC DNA]</scope>
    <source>
        <strain evidence="2">DSM 17456</strain>
    </source>
</reference>
<dbReference type="RefSeq" id="WP_074217138.1">
    <property type="nucleotide sequence ID" value="NZ_FSRG01000006.1"/>
</dbReference>
<proteinExistence type="predicted"/>
<accession>A0A1N6I2B1</accession>
<dbReference type="Proteomes" id="UP000184694">
    <property type="component" value="Unassembled WGS sequence"/>
</dbReference>
<sequence length="65" mass="7339">MLLCPVCGAKTHVPRSNVSDDNCIVRQRVCRQCGHKEISMEVYISSMRKGLNFLAQKKESEALQT</sequence>
<evidence type="ECO:0000313" key="1">
    <source>
        <dbReference type="EMBL" id="SIO26178.1"/>
    </source>
</evidence>
<keyword evidence="2" id="KW-1185">Reference proteome</keyword>